<feature type="domain" description="GH15-like" evidence="6">
    <location>
        <begin position="12"/>
        <end position="82"/>
    </location>
</feature>
<keyword evidence="4 5" id="KW-0112">Calmodulin-binding</keyword>
<dbReference type="PaxDb" id="121845-A0A1S3DPD9"/>
<dbReference type="Proteomes" id="UP000079169">
    <property type="component" value="Unplaced"/>
</dbReference>
<keyword evidence="5" id="KW-0472">Membrane</keyword>
<sequence>MILKPSKNDASIKLDQYQKIVQKIILQHQNPVTGLFPASPNNEHAWIRDNVYTILAVWGLSMAYKKNADMDEDRAKTYELEQV</sequence>
<evidence type="ECO:0000256" key="2">
    <source>
        <dbReference type="ARBA" id="ARBA00007128"/>
    </source>
</evidence>
<comment type="subcellular location">
    <subcellularLocation>
        <location evidence="5">Cell membrane</location>
        <topology evidence="5">Lipid-anchor</topology>
        <orientation evidence="5">Cytoplasmic side</orientation>
    </subcellularLocation>
</comment>
<protein>
    <recommendedName>
        <fullName evidence="5">Phosphorylase b kinase regulatory subunit</fullName>
    </recommendedName>
</protein>
<dbReference type="PANTHER" id="PTHR10749">
    <property type="entry name" value="PHOSPHORYLASE B KINASE REGULATORY SUBUNIT"/>
    <property type="match status" value="1"/>
</dbReference>
<keyword evidence="5" id="KW-0449">Lipoprotein</keyword>
<keyword evidence="3 5" id="KW-0321">Glycogen metabolism</keyword>
<dbReference type="InterPro" id="IPR008928">
    <property type="entry name" value="6-hairpin_glycosidase_sf"/>
</dbReference>
<dbReference type="InterPro" id="IPR011613">
    <property type="entry name" value="GH15-like"/>
</dbReference>
<comment type="function">
    <text evidence="5">Phosphorylase b kinase catalyzes the phosphorylation of serine in certain substrates, including troponin I.</text>
</comment>
<dbReference type="GO" id="GO:0005977">
    <property type="term" value="P:glycogen metabolic process"/>
    <property type="evidence" value="ECO:0007669"/>
    <property type="project" value="UniProtKB-UniPathway"/>
</dbReference>
<reference evidence="8" key="1">
    <citation type="submission" date="2025-08" db="UniProtKB">
        <authorList>
            <consortium name="RefSeq"/>
        </authorList>
    </citation>
    <scope>IDENTIFICATION</scope>
</reference>
<dbReference type="OMA" id="AYHKRTE"/>
<dbReference type="Pfam" id="PF00723">
    <property type="entry name" value="Glyco_hydro_15"/>
    <property type="match status" value="1"/>
</dbReference>
<dbReference type="UniPathway" id="UPA00163"/>
<dbReference type="InterPro" id="IPR008734">
    <property type="entry name" value="PHK_A/B_su"/>
</dbReference>
<dbReference type="PANTHER" id="PTHR10749:SF7">
    <property type="entry name" value="PHOSPHORYLASE B KINASE REGULATORY SUBUNIT ALPHA-RELATED"/>
    <property type="match status" value="1"/>
</dbReference>
<accession>A0A1S3DPD9</accession>
<keyword evidence="5" id="KW-0636">Prenylation</keyword>
<evidence type="ECO:0000256" key="1">
    <source>
        <dbReference type="ARBA" id="ARBA00005131"/>
    </source>
</evidence>
<dbReference type="GO" id="GO:0005964">
    <property type="term" value="C:phosphorylase kinase complex"/>
    <property type="evidence" value="ECO:0007669"/>
    <property type="project" value="TreeGrafter"/>
</dbReference>
<dbReference type="AlphaFoldDB" id="A0A1S3DPD9"/>
<keyword evidence="7" id="KW-1185">Reference proteome</keyword>
<dbReference type="GO" id="GO:0005516">
    <property type="term" value="F:calmodulin binding"/>
    <property type="evidence" value="ECO:0007669"/>
    <property type="project" value="UniProtKB-KW"/>
</dbReference>
<keyword evidence="5" id="KW-0119">Carbohydrate metabolism</keyword>
<dbReference type="GO" id="GO:0005886">
    <property type="term" value="C:plasma membrane"/>
    <property type="evidence" value="ECO:0007669"/>
    <property type="project" value="UniProtKB-SubCell"/>
</dbReference>
<comment type="pathway">
    <text evidence="1 5">Glycan biosynthesis; glycogen metabolism.</text>
</comment>
<keyword evidence="5" id="KW-1003">Cell membrane</keyword>
<organism evidence="7 8">
    <name type="scientific">Diaphorina citri</name>
    <name type="common">Asian citrus psyllid</name>
    <dbReference type="NCBI Taxonomy" id="121845"/>
    <lineage>
        <taxon>Eukaryota</taxon>
        <taxon>Metazoa</taxon>
        <taxon>Ecdysozoa</taxon>
        <taxon>Arthropoda</taxon>
        <taxon>Hexapoda</taxon>
        <taxon>Insecta</taxon>
        <taxon>Pterygota</taxon>
        <taxon>Neoptera</taxon>
        <taxon>Paraneoptera</taxon>
        <taxon>Hemiptera</taxon>
        <taxon>Sternorrhyncha</taxon>
        <taxon>Psylloidea</taxon>
        <taxon>Psyllidae</taxon>
        <taxon>Diaphorininae</taxon>
        <taxon>Diaphorina</taxon>
    </lineage>
</organism>
<name>A0A1S3DPD9_DIACI</name>
<dbReference type="KEGG" id="dci:103521611"/>
<proteinExistence type="inferred from homology"/>
<gene>
    <name evidence="8" type="primary">LOC103521611</name>
</gene>
<evidence type="ECO:0000256" key="5">
    <source>
        <dbReference type="RuleBase" id="RU364123"/>
    </source>
</evidence>
<comment type="similarity">
    <text evidence="2 5">Belongs to the phosphorylase b kinase regulatory chain family.</text>
</comment>
<dbReference type="SUPFAM" id="SSF48208">
    <property type="entry name" value="Six-hairpin glycosidases"/>
    <property type="match status" value="1"/>
</dbReference>
<dbReference type="RefSeq" id="XP_008484940.1">
    <property type="nucleotide sequence ID" value="XM_008486718.2"/>
</dbReference>
<evidence type="ECO:0000259" key="6">
    <source>
        <dbReference type="Pfam" id="PF00723"/>
    </source>
</evidence>
<evidence type="ECO:0000256" key="3">
    <source>
        <dbReference type="ARBA" id="ARBA00022600"/>
    </source>
</evidence>
<evidence type="ECO:0000256" key="4">
    <source>
        <dbReference type="ARBA" id="ARBA00022860"/>
    </source>
</evidence>
<dbReference type="GeneID" id="103521611"/>
<evidence type="ECO:0000313" key="7">
    <source>
        <dbReference type="Proteomes" id="UP000079169"/>
    </source>
</evidence>
<dbReference type="STRING" id="121845.A0A1S3DPD9"/>
<evidence type="ECO:0000313" key="8">
    <source>
        <dbReference type="RefSeq" id="XP_008484940.1"/>
    </source>
</evidence>